<evidence type="ECO:0000313" key="1">
    <source>
        <dbReference type="EMBL" id="QEO16389.1"/>
    </source>
</evidence>
<dbReference type="RefSeq" id="WP_149277836.1">
    <property type="nucleotide sequence ID" value="NZ_CP043506.1"/>
</dbReference>
<dbReference type="EMBL" id="CP043506">
    <property type="protein sequence ID" value="QEO16389.1"/>
    <property type="molecule type" value="Genomic_DNA"/>
</dbReference>
<proteinExistence type="predicted"/>
<accession>A0A5C1YME3</accession>
<keyword evidence="2" id="KW-1185">Reference proteome</keyword>
<organism evidence="1 2">
    <name type="scientific">Acetobacter vaccinii</name>
    <dbReference type="NCBI Taxonomy" id="2592655"/>
    <lineage>
        <taxon>Bacteria</taxon>
        <taxon>Pseudomonadati</taxon>
        <taxon>Pseudomonadota</taxon>
        <taxon>Alphaproteobacteria</taxon>
        <taxon>Acetobacterales</taxon>
        <taxon>Acetobacteraceae</taxon>
        <taxon>Acetobacter</taxon>
    </lineage>
</organism>
<dbReference type="AlphaFoldDB" id="A0A5C1YME3"/>
<protein>
    <submittedName>
        <fullName evidence="1">Uncharacterized protein</fullName>
    </submittedName>
</protein>
<gene>
    <name evidence="1" type="ORF">FLP30_00330</name>
</gene>
<dbReference type="Proteomes" id="UP000324536">
    <property type="component" value="Chromosome"/>
</dbReference>
<name>A0A5C1YME3_9PROT</name>
<evidence type="ECO:0000313" key="2">
    <source>
        <dbReference type="Proteomes" id="UP000324536"/>
    </source>
</evidence>
<reference evidence="1 2" key="1">
    <citation type="submission" date="2019-09" db="EMBL/GenBank/DDBJ databases">
        <title>Genome sequencing of strain KACC 21233.</title>
        <authorList>
            <person name="Heo J."/>
            <person name="Kim S.-J."/>
            <person name="Kim J.-S."/>
            <person name="Hong S.-B."/>
            <person name="Kwon S.-W."/>
        </authorList>
    </citation>
    <scope>NUCLEOTIDE SEQUENCE [LARGE SCALE GENOMIC DNA]</scope>
    <source>
        <strain evidence="1 2">KACC 21233</strain>
    </source>
</reference>
<dbReference type="KEGG" id="acek:FLP30_00330"/>
<dbReference type="OrthoDB" id="9986037at2"/>
<sequence length="125" mass="13678">MPRTPGNAVADRPLCVYNTGAMTIFFPRWPALAGLCLLLFSASPLHAEQHLCTWVWNCTNKACRHVPQCLNSYDVIPPEPLELPPVAPLDAGSSPAANLPPAGRHTCVPRHICTSYGVCEWQTRC</sequence>